<protein>
    <recommendedName>
        <fullName evidence="4">TrbC/VirB2 family protein</fullName>
    </recommendedName>
</protein>
<organism evidence="2 3">
    <name type="scientific">Sphingomonas sediminicola</name>
    <dbReference type="NCBI Taxonomy" id="386874"/>
    <lineage>
        <taxon>Bacteria</taxon>
        <taxon>Pseudomonadati</taxon>
        <taxon>Pseudomonadota</taxon>
        <taxon>Alphaproteobacteria</taxon>
        <taxon>Sphingomonadales</taxon>
        <taxon>Sphingomonadaceae</taxon>
        <taxon>Sphingomonas</taxon>
    </lineage>
</organism>
<evidence type="ECO:0000313" key="3">
    <source>
        <dbReference type="Proteomes" id="UP000516105"/>
    </source>
</evidence>
<dbReference type="EMBL" id="CP060782">
    <property type="protein sequence ID" value="QNP45249.1"/>
    <property type="molecule type" value="Genomic_DNA"/>
</dbReference>
<keyword evidence="3" id="KW-1185">Reference proteome</keyword>
<feature type="transmembrane region" description="Helical" evidence="1">
    <location>
        <begin position="38"/>
        <end position="58"/>
    </location>
</feature>
<evidence type="ECO:0000256" key="1">
    <source>
        <dbReference type="SAM" id="Phobius"/>
    </source>
</evidence>
<proteinExistence type="predicted"/>
<keyword evidence="1" id="KW-0812">Transmembrane</keyword>
<keyword evidence="1" id="KW-0472">Membrane</keyword>
<gene>
    <name evidence="2" type="ORF">H9L14_11480</name>
</gene>
<evidence type="ECO:0000313" key="2">
    <source>
        <dbReference type="EMBL" id="QNP45249.1"/>
    </source>
</evidence>
<keyword evidence="1" id="KW-1133">Transmembrane helix</keyword>
<name>A0ABX6T6R6_9SPHN</name>
<feature type="transmembrane region" description="Helical" evidence="1">
    <location>
        <begin position="6"/>
        <end position="26"/>
    </location>
</feature>
<evidence type="ECO:0008006" key="4">
    <source>
        <dbReference type="Google" id="ProtNLM"/>
    </source>
</evidence>
<reference evidence="2 3" key="1">
    <citation type="submission" date="2020-08" db="EMBL/GenBank/DDBJ databases">
        <title>Genome sequence of Sphingomonas sediminicola KACC 15039T.</title>
        <authorList>
            <person name="Hyun D.-W."/>
            <person name="Bae J.-W."/>
        </authorList>
    </citation>
    <scope>NUCLEOTIDE SEQUENCE [LARGE SCALE GENOMIC DNA]</scope>
    <source>
        <strain evidence="2 3">KACC 15039</strain>
    </source>
</reference>
<dbReference type="Proteomes" id="UP000516105">
    <property type="component" value="Chromosome"/>
</dbReference>
<dbReference type="RefSeq" id="WP_187708205.1">
    <property type="nucleotide sequence ID" value="NZ_CP060782.1"/>
</dbReference>
<accession>A0ABX6T6R6</accession>
<sequence>MSAATLFLIIGPIAMLVGVTMMIAAIRGGVGQNPKSTAMLIAGMMATTFGMLFTAFAIGTAGPATISQGA</sequence>